<dbReference type="InterPro" id="IPR005119">
    <property type="entry name" value="LysR_subst-bd"/>
</dbReference>
<dbReference type="InterPro" id="IPR036388">
    <property type="entry name" value="WH-like_DNA-bd_sf"/>
</dbReference>
<dbReference type="Pfam" id="PF03466">
    <property type="entry name" value="LysR_substrate"/>
    <property type="match status" value="1"/>
</dbReference>
<dbReference type="Proteomes" id="UP001202134">
    <property type="component" value="Unassembled WGS sequence"/>
</dbReference>
<dbReference type="RefSeq" id="WP_248956078.1">
    <property type="nucleotide sequence ID" value="NZ_JAKIKU010000007.1"/>
</dbReference>
<protein>
    <submittedName>
        <fullName evidence="6">LysR family transcriptional regulator</fullName>
    </submittedName>
</protein>
<accession>A0ABT0KR95</accession>
<dbReference type="PANTHER" id="PTHR30537">
    <property type="entry name" value="HTH-TYPE TRANSCRIPTIONAL REGULATOR"/>
    <property type="match status" value="1"/>
</dbReference>
<comment type="similarity">
    <text evidence="1">Belongs to the LysR transcriptional regulatory family.</text>
</comment>
<dbReference type="PROSITE" id="PS50931">
    <property type="entry name" value="HTH_LYSR"/>
    <property type="match status" value="1"/>
</dbReference>
<proteinExistence type="inferred from homology"/>
<evidence type="ECO:0000313" key="6">
    <source>
        <dbReference type="EMBL" id="MCL1046383.1"/>
    </source>
</evidence>
<dbReference type="SUPFAM" id="SSF46785">
    <property type="entry name" value="Winged helix' DNA-binding domain"/>
    <property type="match status" value="1"/>
</dbReference>
<name>A0ABT0KR95_9GAMM</name>
<reference evidence="6 7" key="1">
    <citation type="submission" date="2022-01" db="EMBL/GenBank/DDBJ databases">
        <title>Whole genome-based taxonomy of the Shewanellaceae.</title>
        <authorList>
            <person name="Martin-Rodriguez A.J."/>
        </authorList>
    </citation>
    <scope>NUCLEOTIDE SEQUENCE [LARGE SCALE GENOMIC DNA]</scope>
    <source>
        <strain evidence="6 7">DSM 24955</strain>
    </source>
</reference>
<keyword evidence="2" id="KW-0805">Transcription regulation</keyword>
<keyword evidence="7" id="KW-1185">Reference proteome</keyword>
<gene>
    <name evidence="6" type="ORF">L2737_13785</name>
</gene>
<dbReference type="SUPFAM" id="SSF53850">
    <property type="entry name" value="Periplasmic binding protein-like II"/>
    <property type="match status" value="1"/>
</dbReference>
<dbReference type="Gene3D" id="1.10.10.10">
    <property type="entry name" value="Winged helix-like DNA-binding domain superfamily/Winged helix DNA-binding domain"/>
    <property type="match status" value="1"/>
</dbReference>
<sequence length="298" mass="33900">MLPLHTSLRGLRCFCVAAECLSFKETAHRLFLTPSAVSHQIKQLEENLQLSLFKRQTRSITLTDDGSRFYQQVAPLMVKLSETVNQFNQQKSMQEVSISMPEFFASELFVPQLVGWSTEYPHINLKLETVKTRSAQTAQTDLSIVLSGTRHNSEHSYQLFPLNYVPACNPILYAHIKDKGLDALSETPLIVHQARPHSWEQWAEAAGIHNFKAKQIIQLDSMFSVARAAEQGLGIALIPLPISQKWFDNKSLVALFPQTLNSRDNYHLIHHGNSQPNVDVQQLIDWIVARFNFQNKPL</sequence>
<evidence type="ECO:0000256" key="2">
    <source>
        <dbReference type="ARBA" id="ARBA00023015"/>
    </source>
</evidence>
<dbReference type="EMBL" id="JAKIKU010000007">
    <property type="protein sequence ID" value="MCL1046383.1"/>
    <property type="molecule type" value="Genomic_DNA"/>
</dbReference>
<dbReference type="InterPro" id="IPR036390">
    <property type="entry name" value="WH_DNA-bd_sf"/>
</dbReference>
<evidence type="ECO:0000256" key="3">
    <source>
        <dbReference type="ARBA" id="ARBA00023125"/>
    </source>
</evidence>
<dbReference type="Pfam" id="PF00126">
    <property type="entry name" value="HTH_1"/>
    <property type="match status" value="1"/>
</dbReference>
<dbReference type="InterPro" id="IPR000847">
    <property type="entry name" value="LysR_HTH_N"/>
</dbReference>
<dbReference type="Gene3D" id="3.40.190.10">
    <property type="entry name" value="Periplasmic binding protein-like II"/>
    <property type="match status" value="2"/>
</dbReference>
<comment type="caution">
    <text evidence="6">The sequence shown here is derived from an EMBL/GenBank/DDBJ whole genome shotgun (WGS) entry which is preliminary data.</text>
</comment>
<evidence type="ECO:0000313" key="7">
    <source>
        <dbReference type="Proteomes" id="UP001202134"/>
    </source>
</evidence>
<evidence type="ECO:0000256" key="4">
    <source>
        <dbReference type="ARBA" id="ARBA00023163"/>
    </source>
</evidence>
<dbReference type="InterPro" id="IPR058163">
    <property type="entry name" value="LysR-type_TF_proteobact-type"/>
</dbReference>
<keyword evidence="4" id="KW-0804">Transcription</keyword>
<feature type="domain" description="HTH lysR-type" evidence="5">
    <location>
        <begin position="6"/>
        <end position="63"/>
    </location>
</feature>
<organism evidence="6 7">
    <name type="scientific">Shewanella electrodiphila</name>
    <dbReference type="NCBI Taxonomy" id="934143"/>
    <lineage>
        <taxon>Bacteria</taxon>
        <taxon>Pseudomonadati</taxon>
        <taxon>Pseudomonadota</taxon>
        <taxon>Gammaproteobacteria</taxon>
        <taxon>Alteromonadales</taxon>
        <taxon>Shewanellaceae</taxon>
        <taxon>Shewanella</taxon>
    </lineage>
</organism>
<evidence type="ECO:0000259" key="5">
    <source>
        <dbReference type="PROSITE" id="PS50931"/>
    </source>
</evidence>
<dbReference type="PANTHER" id="PTHR30537:SF26">
    <property type="entry name" value="GLYCINE CLEAVAGE SYSTEM TRANSCRIPTIONAL ACTIVATOR"/>
    <property type="match status" value="1"/>
</dbReference>
<evidence type="ECO:0000256" key="1">
    <source>
        <dbReference type="ARBA" id="ARBA00009437"/>
    </source>
</evidence>
<keyword evidence="3" id="KW-0238">DNA-binding</keyword>